<keyword evidence="3 5" id="KW-0175">Coiled coil</keyword>
<evidence type="ECO:0000259" key="7">
    <source>
        <dbReference type="PROSITE" id="PS51842"/>
    </source>
</evidence>
<evidence type="ECO:0000313" key="9">
    <source>
        <dbReference type="Proteomes" id="UP000751190"/>
    </source>
</evidence>
<dbReference type="GO" id="GO:0051664">
    <property type="term" value="P:nuclear pore localization"/>
    <property type="evidence" value="ECO:0007669"/>
    <property type="project" value="TreeGrafter"/>
</dbReference>
<keyword evidence="2" id="KW-0403">Intermediate filament</keyword>
<dbReference type="EMBL" id="JAGTXO010000091">
    <property type="protein sequence ID" value="KAG8457000.1"/>
    <property type="molecule type" value="Genomic_DNA"/>
</dbReference>
<dbReference type="Proteomes" id="UP000751190">
    <property type="component" value="Unassembled WGS sequence"/>
</dbReference>
<keyword evidence="4" id="KW-0539">Nucleus</keyword>
<dbReference type="PROSITE" id="PS51842">
    <property type="entry name" value="IF_ROD_2"/>
    <property type="match status" value="1"/>
</dbReference>
<feature type="coiled-coil region" evidence="5">
    <location>
        <begin position="28"/>
        <end position="98"/>
    </location>
</feature>
<dbReference type="AlphaFoldDB" id="A0A8J5X658"/>
<dbReference type="Pfam" id="PF00038">
    <property type="entry name" value="Filament"/>
    <property type="match status" value="1"/>
</dbReference>
<proteinExistence type="predicted"/>
<dbReference type="Gene3D" id="1.20.5.170">
    <property type="match status" value="1"/>
</dbReference>
<feature type="coiled-coil region" evidence="5">
    <location>
        <begin position="151"/>
        <end position="185"/>
    </location>
</feature>
<dbReference type="OrthoDB" id="102442at2759"/>
<organism evidence="8 9">
    <name type="scientific">Diacronema lutheri</name>
    <name type="common">Unicellular marine alga</name>
    <name type="synonym">Monochrysis lutheri</name>
    <dbReference type="NCBI Taxonomy" id="2081491"/>
    <lineage>
        <taxon>Eukaryota</taxon>
        <taxon>Haptista</taxon>
        <taxon>Haptophyta</taxon>
        <taxon>Pavlovophyceae</taxon>
        <taxon>Pavlovales</taxon>
        <taxon>Pavlovaceae</taxon>
        <taxon>Diacronema</taxon>
    </lineage>
</organism>
<evidence type="ECO:0000256" key="3">
    <source>
        <dbReference type="ARBA" id="ARBA00023054"/>
    </source>
</evidence>
<dbReference type="OMA" id="GYEMIKT"/>
<evidence type="ECO:0000256" key="2">
    <source>
        <dbReference type="ARBA" id="ARBA00022754"/>
    </source>
</evidence>
<accession>A0A8J5X658</accession>
<evidence type="ECO:0000256" key="5">
    <source>
        <dbReference type="SAM" id="Coils"/>
    </source>
</evidence>
<evidence type="ECO:0000256" key="4">
    <source>
        <dbReference type="ARBA" id="ARBA00023242"/>
    </source>
</evidence>
<dbReference type="GO" id="GO:0090435">
    <property type="term" value="P:protein localization to nuclear envelope"/>
    <property type="evidence" value="ECO:0007669"/>
    <property type="project" value="TreeGrafter"/>
</dbReference>
<keyword evidence="9" id="KW-1185">Reference proteome</keyword>
<dbReference type="InterPro" id="IPR036415">
    <property type="entry name" value="Lamin_tail_dom_sf"/>
</dbReference>
<dbReference type="Gene3D" id="2.60.40.1260">
    <property type="entry name" value="Lamin Tail domain"/>
    <property type="match status" value="1"/>
</dbReference>
<feature type="domain" description="IF rod" evidence="7">
    <location>
        <begin position="24"/>
        <end position="358"/>
    </location>
</feature>
<comment type="subcellular location">
    <subcellularLocation>
        <location evidence="1">Nucleus</location>
    </subcellularLocation>
</comment>
<dbReference type="InterPro" id="IPR039008">
    <property type="entry name" value="IF_rod_dom"/>
</dbReference>
<name>A0A8J5X658_DIALT</name>
<dbReference type="SUPFAM" id="SSF64593">
    <property type="entry name" value="Intermediate filament protein, coiled coil region"/>
    <property type="match status" value="1"/>
</dbReference>
<dbReference type="GO" id="GO:0006998">
    <property type="term" value="P:nuclear envelope organization"/>
    <property type="evidence" value="ECO:0007669"/>
    <property type="project" value="TreeGrafter"/>
</dbReference>
<feature type="region of interest" description="Disordered" evidence="6">
    <location>
        <begin position="1"/>
        <end position="24"/>
    </location>
</feature>
<dbReference type="PANTHER" id="PTHR45721">
    <property type="entry name" value="LAMIN DM0-RELATED"/>
    <property type="match status" value="1"/>
</dbReference>
<dbReference type="GO" id="GO:0005200">
    <property type="term" value="F:structural constituent of cytoskeleton"/>
    <property type="evidence" value="ECO:0007669"/>
    <property type="project" value="TreeGrafter"/>
</dbReference>
<dbReference type="SUPFAM" id="SSF74853">
    <property type="entry name" value="Lamin A/C globular tail domain"/>
    <property type="match status" value="1"/>
</dbReference>
<dbReference type="SMART" id="SM01391">
    <property type="entry name" value="Filament"/>
    <property type="match status" value="1"/>
</dbReference>
<evidence type="ECO:0000256" key="6">
    <source>
        <dbReference type="SAM" id="MobiDB-lite"/>
    </source>
</evidence>
<dbReference type="GO" id="GO:0031507">
    <property type="term" value="P:heterochromatin formation"/>
    <property type="evidence" value="ECO:0007669"/>
    <property type="project" value="TreeGrafter"/>
</dbReference>
<dbReference type="GO" id="GO:0005652">
    <property type="term" value="C:nuclear lamina"/>
    <property type="evidence" value="ECO:0007669"/>
    <property type="project" value="TreeGrafter"/>
</dbReference>
<feature type="coiled-coil region" evidence="5">
    <location>
        <begin position="277"/>
        <end position="336"/>
    </location>
</feature>
<dbReference type="GO" id="GO:0007097">
    <property type="term" value="P:nuclear migration"/>
    <property type="evidence" value="ECO:0007669"/>
    <property type="project" value="TreeGrafter"/>
</dbReference>
<evidence type="ECO:0000313" key="8">
    <source>
        <dbReference type="EMBL" id="KAG8457000.1"/>
    </source>
</evidence>
<dbReference type="GO" id="GO:0005882">
    <property type="term" value="C:intermediate filament"/>
    <property type="evidence" value="ECO:0007669"/>
    <property type="project" value="UniProtKB-KW"/>
</dbReference>
<comment type="caution">
    <text evidence="8">The sequence shown here is derived from an EMBL/GenBank/DDBJ whole genome shotgun (WGS) entry which is preliminary data.</text>
</comment>
<evidence type="ECO:0000256" key="1">
    <source>
        <dbReference type="ARBA" id="ARBA00004123"/>
    </source>
</evidence>
<protein>
    <recommendedName>
        <fullName evidence="7">IF rod domain-containing protein</fullName>
    </recommendedName>
</protein>
<sequence length="514" mass="56263">MSEGRRSSVGSGSESATRLSRVEERETLHNLNSRLQYFLSRMKELEARNGELQAKVDTGSAAAKSHNDSMRAVYERELAELRAAQENDVELIAELKARAAANAAQAAESAKVAAASRKKAERCDDAEARLRLVTEERDRALVAGKDAAERAEKASQAAAVAESKASLLEKKLAPLREQLATAEELRRKEAATFRETIDELTGANRGELARMQAAYDAQLQDALEAAKRRADEERKAELEQLAAHFQTVEAELSREAGEERAAKESALARAAELGASVSEARERAGTAERRAAEIERELGAHKRKDEQALVSLRQQLEDARAARKEKEAEFNELMDVKISLDEELKTYRCLIEGEEERLGITPTQDRALKRRRVAAGPAPYISQLDLLNDCVTVKNAGDEVCALGGYKLQSVHSTEVSFTFPAEFEILPGAAVTVWSGKKNQRRRRDPQTELWWSPRYMWNDEGDMAILHDPSGGEVSKLEAAAKTVADAPEPGGGAADDGAGARAGGERQCAVM</sequence>
<feature type="region of interest" description="Disordered" evidence="6">
    <location>
        <begin position="487"/>
        <end position="514"/>
    </location>
</feature>
<dbReference type="Pfam" id="PF00932">
    <property type="entry name" value="LTD"/>
    <property type="match status" value="1"/>
</dbReference>
<gene>
    <name evidence="8" type="ORF">KFE25_006612</name>
</gene>
<dbReference type="PANTHER" id="PTHR45721:SF11">
    <property type="entry name" value="LAMIN DM0-RELATED"/>
    <property type="match status" value="1"/>
</dbReference>
<dbReference type="InterPro" id="IPR001322">
    <property type="entry name" value="Lamin_tail_dom"/>
</dbReference>
<reference evidence="8" key="1">
    <citation type="submission" date="2021-05" db="EMBL/GenBank/DDBJ databases">
        <title>The genome of the haptophyte Pavlova lutheri (Diacronema luteri, Pavlovales) - a model for lipid biosynthesis in eukaryotic algae.</title>
        <authorList>
            <person name="Hulatt C.J."/>
            <person name="Posewitz M.C."/>
        </authorList>
    </citation>
    <scope>NUCLEOTIDE SEQUENCE</scope>
    <source>
        <strain evidence="8">NIVA-4/92</strain>
    </source>
</reference>